<dbReference type="Pfam" id="PF01381">
    <property type="entry name" value="HTH_3"/>
    <property type="match status" value="1"/>
</dbReference>
<evidence type="ECO:0000313" key="2">
    <source>
        <dbReference type="EMBL" id="RNM32640.1"/>
    </source>
</evidence>
<evidence type="ECO:0000259" key="1">
    <source>
        <dbReference type="PROSITE" id="PS50943"/>
    </source>
</evidence>
<dbReference type="InterPro" id="IPR001387">
    <property type="entry name" value="Cro/C1-type_HTH"/>
</dbReference>
<dbReference type="CDD" id="cd00093">
    <property type="entry name" value="HTH_XRE"/>
    <property type="match status" value="1"/>
</dbReference>
<dbReference type="SMART" id="SM00530">
    <property type="entry name" value="HTH_XRE"/>
    <property type="match status" value="1"/>
</dbReference>
<feature type="domain" description="HTH cro/C1-type" evidence="1">
    <location>
        <begin position="45"/>
        <end position="94"/>
    </location>
</feature>
<reference evidence="3" key="1">
    <citation type="submission" date="2018-05" db="EMBL/GenBank/DDBJ databases">
        <title>Genome Sequencing of selected type strains of the family Eggerthellaceae.</title>
        <authorList>
            <person name="Danylec N."/>
            <person name="Stoll D.A."/>
            <person name="Doetsch A."/>
            <person name="Huch M."/>
        </authorList>
    </citation>
    <scope>NUCLEOTIDE SEQUENCE [LARGE SCALE GENOMIC DNA]</scope>
    <source>
        <strain evidence="3">DSM 22006</strain>
    </source>
</reference>
<protein>
    <recommendedName>
        <fullName evidence="1">HTH cro/C1-type domain-containing protein</fullName>
    </recommendedName>
</protein>
<dbReference type="AlphaFoldDB" id="A0A3N0I815"/>
<proteinExistence type="predicted"/>
<name>A0A3N0I815_9ACTN</name>
<evidence type="ECO:0000313" key="3">
    <source>
        <dbReference type="Proteomes" id="UP000271472"/>
    </source>
</evidence>
<dbReference type="PROSITE" id="PS50943">
    <property type="entry name" value="HTH_CROC1"/>
    <property type="match status" value="1"/>
</dbReference>
<sequence>MVNNMAMKVSREEFLGVDEPLKPSFDNVAAKMALDFEVEVFMRLNKLGLKRKDLAKLLGVSPAAVSKLLTENSNMTLKSMAKVAVALGCEISPIRLTEIGDVDYAGLDDENGTDTVLVPKEVPLIESFGGAFSTSVLVSRSASASFGVKEMTALSLGRIAA</sequence>
<gene>
    <name evidence="2" type="ORF">DMP05_09550</name>
</gene>
<organism evidence="2 3">
    <name type="scientific">Slackia isoflavoniconvertens</name>
    <dbReference type="NCBI Taxonomy" id="572010"/>
    <lineage>
        <taxon>Bacteria</taxon>
        <taxon>Bacillati</taxon>
        <taxon>Actinomycetota</taxon>
        <taxon>Coriobacteriia</taxon>
        <taxon>Eggerthellales</taxon>
        <taxon>Eggerthellaceae</taxon>
        <taxon>Slackia</taxon>
    </lineage>
</organism>
<dbReference type="SUPFAM" id="SSF47413">
    <property type="entry name" value="lambda repressor-like DNA-binding domains"/>
    <property type="match status" value="1"/>
</dbReference>
<dbReference type="Proteomes" id="UP000271472">
    <property type="component" value="Unassembled WGS sequence"/>
</dbReference>
<dbReference type="Gene3D" id="1.10.260.40">
    <property type="entry name" value="lambda repressor-like DNA-binding domains"/>
    <property type="match status" value="1"/>
</dbReference>
<dbReference type="GO" id="GO:0003677">
    <property type="term" value="F:DNA binding"/>
    <property type="evidence" value="ECO:0007669"/>
    <property type="project" value="InterPro"/>
</dbReference>
<comment type="caution">
    <text evidence="2">The sequence shown here is derived from an EMBL/GenBank/DDBJ whole genome shotgun (WGS) entry which is preliminary data.</text>
</comment>
<keyword evidence="3" id="KW-1185">Reference proteome</keyword>
<dbReference type="EMBL" id="QIBZ01000028">
    <property type="protein sequence ID" value="RNM32640.1"/>
    <property type="molecule type" value="Genomic_DNA"/>
</dbReference>
<dbReference type="InterPro" id="IPR010982">
    <property type="entry name" value="Lambda_DNA-bd_dom_sf"/>
</dbReference>
<accession>A0A3N0I815</accession>